<evidence type="ECO:0000259" key="2">
    <source>
        <dbReference type="Pfam" id="PF24865"/>
    </source>
</evidence>
<dbReference type="PANTHER" id="PTHR34366:SF2">
    <property type="entry name" value="OS07G0289901 PROTEIN"/>
    <property type="match status" value="1"/>
</dbReference>
<dbReference type="Pfam" id="PF24865">
    <property type="entry name" value="DUF7731"/>
    <property type="match status" value="1"/>
</dbReference>
<evidence type="ECO:0000313" key="3">
    <source>
        <dbReference type="EMBL" id="VFU57595.1"/>
    </source>
</evidence>
<feature type="domain" description="DUF7731" evidence="2">
    <location>
        <begin position="108"/>
        <end position="198"/>
    </location>
</feature>
<reference evidence="3" key="1">
    <citation type="submission" date="2019-03" db="EMBL/GenBank/DDBJ databases">
        <authorList>
            <person name="Mank J."/>
            <person name="Almeida P."/>
        </authorList>
    </citation>
    <scope>NUCLEOTIDE SEQUENCE</scope>
    <source>
        <strain evidence="3">78183</strain>
    </source>
</reference>
<proteinExistence type="predicted"/>
<dbReference type="EMBL" id="CAADRP010001952">
    <property type="protein sequence ID" value="VFU57595.1"/>
    <property type="molecule type" value="Genomic_DNA"/>
</dbReference>
<protein>
    <recommendedName>
        <fullName evidence="2">DUF7731 domain-containing protein</fullName>
    </recommendedName>
</protein>
<keyword evidence="1" id="KW-0732">Signal</keyword>
<evidence type="ECO:0000256" key="1">
    <source>
        <dbReference type="SAM" id="SignalP"/>
    </source>
</evidence>
<dbReference type="InterPro" id="IPR056633">
    <property type="entry name" value="DUF7731"/>
</dbReference>
<organism evidence="3">
    <name type="scientific">Salix viminalis</name>
    <name type="common">Common osier</name>
    <name type="synonym">Basket willow</name>
    <dbReference type="NCBI Taxonomy" id="40686"/>
    <lineage>
        <taxon>Eukaryota</taxon>
        <taxon>Viridiplantae</taxon>
        <taxon>Streptophyta</taxon>
        <taxon>Embryophyta</taxon>
        <taxon>Tracheophyta</taxon>
        <taxon>Spermatophyta</taxon>
        <taxon>Magnoliopsida</taxon>
        <taxon>eudicotyledons</taxon>
        <taxon>Gunneridae</taxon>
        <taxon>Pentapetalae</taxon>
        <taxon>rosids</taxon>
        <taxon>fabids</taxon>
        <taxon>Malpighiales</taxon>
        <taxon>Salicaceae</taxon>
        <taxon>Saliceae</taxon>
        <taxon>Salix</taxon>
    </lineage>
</organism>
<gene>
    <name evidence="3" type="ORF">SVIM_LOCUS416388</name>
</gene>
<feature type="signal peptide" evidence="1">
    <location>
        <begin position="1"/>
        <end position="29"/>
    </location>
</feature>
<dbReference type="PANTHER" id="PTHR34366">
    <property type="entry name" value="OS07G0289901 PROTEIN-RELATED"/>
    <property type="match status" value="1"/>
</dbReference>
<accession>A0A6N2MT57</accession>
<sequence length="226" mass="24859">MAHAITFRLWFLSAFLVGVSIFCCSPGNASEVGPQTGTGIVDADPAEVVAKALLCFNNKYVSRILILSIHGRIHAAKYVEYARLIIVASPCDPFMCLFLTCIAYYLRFLELSLIYSSCENAYRLTETGNLNLPPQYVDPYCSGPCLAETHLVLDCIENIMKNFVFYNKATIQDVRDTIKAGCSYGPERGNFDVSEHLQAENNNACNSASQILLGLGFMFAGPALLL</sequence>
<dbReference type="AlphaFoldDB" id="A0A6N2MT57"/>
<feature type="chain" id="PRO_5026903652" description="DUF7731 domain-containing protein" evidence="1">
    <location>
        <begin position="30"/>
        <end position="226"/>
    </location>
</feature>
<name>A0A6N2MT57_SALVM</name>